<protein>
    <submittedName>
        <fullName evidence="1">Head completion/stabilization protein</fullName>
    </submittedName>
</protein>
<dbReference type="EMBL" id="CP012831">
    <property type="protein sequence ID" value="ALI05596.1"/>
    <property type="molecule type" value="Genomic_DNA"/>
</dbReference>
<organism evidence="1 2">
    <name type="scientific">Pseudomonas fluorescens</name>
    <dbReference type="NCBI Taxonomy" id="294"/>
    <lineage>
        <taxon>Bacteria</taxon>
        <taxon>Pseudomonadati</taxon>
        <taxon>Pseudomonadota</taxon>
        <taxon>Gammaproteobacteria</taxon>
        <taxon>Pseudomonadales</taxon>
        <taxon>Pseudomonadaceae</taxon>
        <taxon>Pseudomonas</taxon>
    </lineage>
</organism>
<dbReference type="Pfam" id="PF05926">
    <property type="entry name" value="Phage_GPL"/>
    <property type="match status" value="1"/>
</dbReference>
<accession>A0A0N7H1D0</accession>
<dbReference type="InterPro" id="IPR009225">
    <property type="entry name" value="Phage_head_completion_GpL"/>
</dbReference>
<evidence type="ECO:0000313" key="2">
    <source>
        <dbReference type="Proteomes" id="UP000059425"/>
    </source>
</evidence>
<dbReference type="OrthoDB" id="6312934at2"/>
<proteinExistence type="predicted"/>
<reference evidence="2" key="1">
    <citation type="submission" date="2015-09" db="EMBL/GenBank/DDBJ databases">
        <title>Whole genome sequence of Pseudomonas fluorescens FW300-N2C3.</title>
        <authorList>
            <person name="Ray J."/>
            <person name="Melnyk R."/>
            <person name="Deutschbauer A."/>
        </authorList>
    </citation>
    <scope>NUCLEOTIDE SEQUENCE [LARGE SCALE GENOMIC DNA]</scope>
    <source>
        <strain evidence="2">FW300-N2C3</strain>
    </source>
</reference>
<sequence>MSGFVAGGTVASGHINTDAFWPSIDLDQLRATLRIDASVTAPRLETAAVAAAISVNRELSEWRARQEAAGHAELADVPGDKINDVSVLEHLYRRAIEAATGAEVCERYRSYDTTNSGNQNAEDLTPNIDDYRRDLRWAVRDFLGINRTTVELI</sequence>
<dbReference type="AlphaFoldDB" id="A0A0N7H1D0"/>
<dbReference type="RefSeq" id="WP_060738359.1">
    <property type="nucleotide sequence ID" value="NZ_CP012831.1"/>
</dbReference>
<dbReference type="Proteomes" id="UP000059425">
    <property type="component" value="Chromosome"/>
</dbReference>
<gene>
    <name evidence="1" type="ORF">AO356_01985</name>
</gene>
<name>A0A0N7H1D0_PSEFL</name>
<reference evidence="1 2" key="2">
    <citation type="journal article" date="2018" name="Nature">
        <title>Mutant phenotypes for thousands of bacterial genes of unknown function.</title>
        <authorList>
            <person name="Price M.N."/>
            <person name="Wetmore K.M."/>
            <person name="Waters R.J."/>
            <person name="Callaghan M."/>
            <person name="Ray J."/>
            <person name="Liu H."/>
            <person name="Kuehl J.V."/>
            <person name="Melnyk R.A."/>
            <person name="Lamson J.S."/>
            <person name="Suh Y."/>
            <person name="Carlson H.K."/>
            <person name="Esquivel Z."/>
            <person name="Sadeeshkumar H."/>
            <person name="Chakraborty R."/>
            <person name="Zane G.M."/>
            <person name="Rubin B.E."/>
            <person name="Wall J.D."/>
            <person name="Visel A."/>
            <person name="Bristow J."/>
            <person name="Blow M.J."/>
            <person name="Arkin A.P."/>
            <person name="Deutschbauer A.M."/>
        </authorList>
    </citation>
    <scope>NUCLEOTIDE SEQUENCE [LARGE SCALE GENOMIC DNA]</scope>
    <source>
        <strain evidence="1 2">FW300-N2C3</strain>
    </source>
</reference>
<evidence type="ECO:0000313" key="1">
    <source>
        <dbReference type="EMBL" id="ALI05596.1"/>
    </source>
</evidence>